<dbReference type="EMBL" id="HADZ01014430">
    <property type="protein sequence ID" value="SBP78371.1"/>
    <property type="molecule type" value="Transcribed_RNA"/>
</dbReference>
<accession>A0A1A8CHX5</accession>
<reference evidence="1" key="1">
    <citation type="submission" date="2016-05" db="EMBL/GenBank/DDBJ databases">
        <authorList>
            <person name="Lavstsen T."/>
            <person name="Jespersen J.S."/>
        </authorList>
    </citation>
    <scope>NUCLEOTIDE SEQUENCE</scope>
    <source>
        <tissue evidence="1">Brain</tissue>
    </source>
</reference>
<reference evidence="1" key="2">
    <citation type="submission" date="2016-06" db="EMBL/GenBank/DDBJ databases">
        <title>The genome of a short-lived fish provides insights into sex chromosome evolution and the genetic control of aging.</title>
        <authorList>
            <person name="Reichwald K."/>
            <person name="Felder M."/>
            <person name="Petzold A."/>
            <person name="Koch P."/>
            <person name="Groth M."/>
            <person name="Platzer M."/>
        </authorList>
    </citation>
    <scope>NUCLEOTIDE SEQUENCE</scope>
    <source>
        <tissue evidence="1">Brain</tissue>
    </source>
</reference>
<proteinExistence type="predicted"/>
<dbReference type="AlphaFoldDB" id="A0A1A8CHX5"/>
<gene>
    <name evidence="1" type="primary">SI:CH73-70K4.1</name>
</gene>
<protein>
    <submittedName>
        <fullName evidence="1">Si:ch73-70k4.1</fullName>
    </submittedName>
</protein>
<organism evidence="1">
    <name type="scientific">Nothobranchius kadleci</name>
    <name type="common">African annual killifish</name>
    <dbReference type="NCBI Taxonomy" id="1051664"/>
    <lineage>
        <taxon>Eukaryota</taxon>
        <taxon>Metazoa</taxon>
        <taxon>Chordata</taxon>
        <taxon>Craniata</taxon>
        <taxon>Vertebrata</taxon>
        <taxon>Euteleostomi</taxon>
        <taxon>Actinopterygii</taxon>
        <taxon>Neopterygii</taxon>
        <taxon>Teleostei</taxon>
        <taxon>Neoteleostei</taxon>
        <taxon>Acanthomorphata</taxon>
        <taxon>Ovalentaria</taxon>
        <taxon>Atherinomorphae</taxon>
        <taxon>Cyprinodontiformes</taxon>
        <taxon>Nothobranchiidae</taxon>
        <taxon>Nothobranchius</taxon>
    </lineage>
</organism>
<sequence>QTWVKCGSVTQKGRGQLPLPLTPLARRWKFWD</sequence>
<evidence type="ECO:0000313" key="1">
    <source>
        <dbReference type="EMBL" id="SBP78371.1"/>
    </source>
</evidence>
<feature type="non-terminal residue" evidence="1">
    <location>
        <position position="1"/>
    </location>
</feature>
<name>A0A1A8CHX5_NOTKA</name>